<name>A0A2M6K8F7_9BACT</name>
<gene>
    <name evidence="1" type="ORF">COV49_03625</name>
</gene>
<proteinExistence type="predicted"/>
<dbReference type="Proteomes" id="UP000230869">
    <property type="component" value="Unassembled WGS sequence"/>
</dbReference>
<sequence>MQNQLQKAINLSKKTGDRVIVVDSAGSDSAFVVMGLDEYEKLVLGKSEVRDLTEDELLDKINRDIAIWKSDNSDKGWIGVGDVLDDRYLSKNKPDFIKDYRVGAFEPKNEYFNNFKDDFEFDDEDYDEDDDRYYYEEDDMKDFYQLKQRESEKTRNAWEIPTDIKEQAEEVIEDESMIF</sequence>
<dbReference type="EMBL" id="PCWW01000062">
    <property type="protein sequence ID" value="PIR13027.1"/>
    <property type="molecule type" value="Genomic_DNA"/>
</dbReference>
<protein>
    <submittedName>
        <fullName evidence="1">Uncharacterized protein</fullName>
    </submittedName>
</protein>
<evidence type="ECO:0000313" key="2">
    <source>
        <dbReference type="Proteomes" id="UP000230869"/>
    </source>
</evidence>
<comment type="caution">
    <text evidence="1">The sequence shown here is derived from an EMBL/GenBank/DDBJ whole genome shotgun (WGS) entry which is preliminary data.</text>
</comment>
<accession>A0A2M6K8F7</accession>
<dbReference type="AlphaFoldDB" id="A0A2M6K8F7"/>
<organism evidence="1 2">
    <name type="scientific">Candidatus Falkowbacteria bacterium CG11_big_fil_rev_8_21_14_0_20_39_10</name>
    <dbReference type="NCBI Taxonomy" id="1974570"/>
    <lineage>
        <taxon>Bacteria</taxon>
        <taxon>Candidatus Falkowiibacteriota</taxon>
    </lineage>
</organism>
<reference evidence="1 2" key="1">
    <citation type="submission" date="2017-09" db="EMBL/GenBank/DDBJ databases">
        <title>Depth-based differentiation of microbial function through sediment-hosted aquifers and enrichment of novel symbionts in the deep terrestrial subsurface.</title>
        <authorList>
            <person name="Probst A.J."/>
            <person name="Ladd B."/>
            <person name="Jarett J.K."/>
            <person name="Geller-Mcgrath D.E."/>
            <person name="Sieber C.M."/>
            <person name="Emerson J.B."/>
            <person name="Anantharaman K."/>
            <person name="Thomas B.C."/>
            <person name="Malmstrom R."/>
            <person name="Stieglmeier M."/>
            <person name="Klingl A."/>
            <person name="Woyke T."/>
            <person name="Ryan C.M."/>
            <person name="Banfield J.F."/>
        </authorList>
    </citation>
    <scope>NUCLEOTIDE SEQUENCE [LARGE SCALE GENOMIC DNA]</scope>
    <source>
        <strain evidence="1">CG11_big_fil_rev_8_21_14_0_20_39_10</strain>
    </source>
</reference>
<evidence type="ECO:0000313" key="1">
    <source>
        <dbReference type="EMBL" id="PIR13027.1"/>
    </source>
</evidence>